<proteinExistence type="inferred from homology"/>
<reference evidence="9 10" key="1">
    <citation type="journal article" date="2017" name="G3 (Bethesda)">
        <title>The Physical Genome Mapping of Anopheles albimanus Corrected Scaffold Misassemblies and Identified Interarm Rearrangements in Genus Anopheles.</title>
        <authorList>
            <person name="Artemov G.N."/>
            <person name="Peery A.N."/>
            <person name="Jiang X."/>
            <person name="Tu Z."/>
            <person name="Stegniy V.N."/>
            <person name="Sharakhova M.V."/>
            <person name="Sharakhov I.V."/>
        </authorList>
    </citation>
    <scope>NUCLEOTIDE SEQUENCE [LARGE SCALE GENOMIC DNA]</scope>
    <source>
        <strain evidence="9 10">ALBI9_A</strain>
    </source>
</reference>
<feature type="domain" description="Peptidoglycan recognition protein family" evidence="8">
    <location>
        <begin position="33"/>
        <end position="176"/>
    </location>
</feature>
<keyword evidence="2 6" id="KW-0399">Innate immunity</keyword>
<dbReference type="OrthoDB" id="10001926at2759"/>
<evidence type="ECO:0000259" key="7">
    <source>
        <dbReference type="SMART" id="SM00644"/>
    </source>
</evidence>
<keyword evidence="4 6" id="KW-0391">Immunity</keyword>
<dbReference type="InterPro" id="IPR036505">
    <property type="entry name" value="Amidase/PGRP_sf"/>
</dbReference>
<dbReference type="GO" id="GO:0008270">
    <property type="term" value="F:zinc ion binding"/>
    <property type="evidence" value="ECO:0007669"/>
    <property type="project" value="InterPro"/>
</dbReference>
<dbReference type="GO" id="GO:0045087">
    <property type="term" value="P:innate immune response"/>
    <property type="evidence" value="ECO:0007669"/>
    <property type="project" value="UniProtKB-KW"/>
</dbReference>
<organism evidence="9 10">
    <name type="scientific">Anopheles albimanus</name>
    <name type="common">New world malaria mosquito</name>
    <dbReference type="NCBI Taxonomy" id="7167"/>
    <lineage>
        <taxon>Eukaryota</taxon>
        <taxon>Metazoa</taxon>
        <taxon>Ecdysozoa</taxon>
        <taxon>Arthropoda</taxon>
        <taxon>Hexapoda</taxon>
        <taxon>Insecta</taxon>
        <taxon>Pterygota</taxon>
        <taxon>Neoptera</taxon>
        <taxon>Endopterygota</taxon>
        <taxon>Diptera</taxon>
        <taxon>Nematocera</taxon>
        <taxon>Culicoidea</taxon>
        <taxon>Culicidae</taxon>
        <taxon>Anophelinae</taxon>
        <taxon>Anopheles</taxon>
    </lineage>
</organism>
<evidence type="ECO:0000256" key="1">
    <source>
        <dbReference type="ARBA" id="ARBA00007553"/>
    </source>
</evidence>
<dbReference type="SMART" id="SM00644">
    <property type="entry name" value="Ami_2"/>
    <property type="match status" value="1"/>
</dbReference>
<sequence>MSVPSRRYCLYTCAIIAIGVSYVVVDSKACDPPPYVARSFWNAKAPKLIERFAGPIPYVIIHHSYQPAACYTGTHCIEAMQQMQTMHQDVRSWNDIGYSFAVGGDGRIYQGRGFNVVGAHAPRYNNKSVGICLIGDWVSELPPKKMLAATKTLIEYGVRNGIIASNYTLLGHRQVRSTECPGDRLFAEIKTWPHFSPMTDIIDQQNSVS</sequence>
<evidence type="ECO:0000256" key="3">
    <source>
        <dbReference type="ARBA" id="ARBA00022729"/>
    </source>
</evidence>
<dbReference type="EnsemblMetazoa" id="AALB009363-RA">
    <property type="protein sequence ID" value="AALB009363-PA"/>
    <property type="gene ID" value="AALB009363"/>
</dbReference>
<evidence type="ECO:0000259" key="8">
    <source>
        <dbReference type="SMART" id="SM00701"/>
    </source>
</evidence>
<dbReference type="InterPro" id="IPR006619">
    <property type="entry name" value="PGRP_domain_met/bac"/>
</dbReference>
<dbReference type="Gene3D" id="3.40.80.10">
    <property type="entry name" value="Peptidoglycan recognition protein-like"/>
    <property type="match status" value="1"/>
</dbReference>
<reference evidence="9" key="2">
    <citation type="submission" date="2022-08" db="UniProtKB">
        <authorList>
            <consortium name="EnsemblMetazoa"/>
        </authorList>
    </citation>
    <scope>IDENTIFICATION</scope>
    <source>
        <strain evidence="9">STECLA/ALBI9_A</strain>
    </source>
</reference>
<protein>
    <recommendedName>
        <fullName evidence="6">Peptidoglycan-recognition protein</fullName>
    </recommendedName>
</protein>
<dbReference type="AlphaFoldDB" id="A0A182FS37"/>
<dbReference type="PANTHER" id="PTHR11022:SF77">
    <property type="entry name" value="PEPTIDOGLYCAN-RECOGNITION PROTEIN LB"/>
    <property type="match status" value="1"/>
</dbReference>
<dbReference type="VEuPathDB" id="VectorBase:AALB20_028188"/>
<dbReference type="FunFam" id="3.40.80.10:FF:000001">
    <property type="entry name" value="Peptidoglycan recognition protein 1"/>
    <property type="match status" value="1"/>
</dbReference>
<dbReference type="PIRSF" id="PIRSF037945">
    <property type="entry name" value="PGRPs"/>
    <property type="match status" value="1"/>
</dbReference>
<evidence type="ECO:0000256" key="2">
    <source>
        <dbReference type="ARBA" id="ARBA00022588"/>
    </source>
</evidence>
<dbReference type="GO" id="GO:0009253">
    <property type="term" value="P:peptidoglycan catabolic process"/>
    <property type="evidence" value="ECO:0007669"/>
    <property type="project" value="InterPro"/>
</dbReference>
<evidence type="ECO:0000256" key="4">
    <source>
        <dbReference type="ARBA" id="ARBA00022859"/>
    </source>
</evidence>
<dbReference type="CTD" id="41379"/>
<dbReference type="SUPFAM" id="SSF55846">
    <property type="entry name" value="N-acetylmuramoyl-L-alanine amidase-like"/>
    <property type="match status" value="1"/>
</dbReference>
<evidence type="ECO:0000313" key="10">
    <source>
        <dbReference type="Proteomes" id="UP000069272"/>
    </source>
</evidence>
<dbReference type="SMART" id="SM00701">
    <property type="entry name" value="PGRP"/>
    <property type="match status" value="1"/>
</dbReference>
<dbReference type="GO" id="GO:0042834">
    <property type="term" value="F:peptidoglycan binding"/>
    <property type="evidence" value="ECO:0007669"/>
    <property type="project" value="InterPro"/>
</dbReference>
<dbReference type="Proteomes" id="UP000069272">
    <property type="component" value="Chromosome 2R"/>
</dbReference>
<keyword evidence="10" id="KW-1185">Reference proteome</keyword>
<dbReference type="InterPro" id="IPR017331">
    <property type="entry name" value="Peptidoglycan_recognition"/>
</dbReference>
<dbReference type="GO" id="GO:0008745">
    <property type="term" value="F:N-acetylmuramoyl-L-alanine amidase activity"/>
    <property type="evidence" value="ECO:0007669"/>
    <property type="project" value="InterPro"/>
</dbReference>
<dbReference type="STRING" id="7167.A0A182FS37"/>
<keyword evidence="5" id="KW-1015">Disulfide bond</keyword>
<comment type="similarity">
    <text evidence="1 6">Belongs to the N-acetylmuramoyl-L-alanine amidase 2 family.</text>
</comment>
<dbReference type="Pfam" id="PF01510">
    <property type="entry name" value="Amidase_2"/>
    <property type="match status" value="1"/>
</dbReference>
<dbReference type="CDD" id="cd06583">
    <property type="entry name" value="PGRP"/>
    <property type="match status" value="1"/>
</dbReference>
<keyword evidence="3" id="KW-0732">Signal</keyword>
<evidence type="ECO:0000313" key="9">
    <source>
        <dbReference type="EnsemblMetazoa" id="AALB009363-PA"/>
    </source>
</evidence>
<evidence type="ECO:0000256" key="5">
    <source>
        <dbReference type="ARBA" id="ARBA00023157"/>
    </source>
</evidence>
<dbReference type="RefSeq" id="XP_035776993.1">
    <property type="nucleotide sequence ID" value="XM_035921100.1"/>
</dbReference>
<feature type="domain" description="N-acetylmuramoyl-L-alanine amidase" evidence="7">
    <location>
        <begin position="43"/>
        <end position="182"/>
    </location>
</feature>
<dbReference type="PANTHER" id="PTHR11022">
    <property type="entry name" value="PEPTIDOGLYCAN RECOGNITION PROTEIN"/>
    <property type="match status" value="1"/>
</dbReference>
<dbReference type="InterPro" id="IPR015510">
    <property type="entry name" value="PGRP"/>
</dbReference>
<dbReference type="VEuPathDB" id="VectorBase:AALB009363"/>
<dbReference type="InterPro" id="IPR002502">
    <property type="entry name" value="Amidase_domain"/>
</dbReference>
<evidence type="ECO:0000256" key="6">
    <source>
        <dbReference type="PIRNR" id="PIRNR037945"/>
    </source>
</evidence>
<dbReference type="KEGG" id="aali:118458523"/>
<name>A0A182FS37_ANOAL</name>
<accession>A0A182FS37</accession>
<dbReference type="GeneID" id="118458523"/>